<organism evidence="9 10">
    <name type="scientific">Cryoendolithus antarcticus</name>
    <dbReference type="NCBI Taxonomy" id="1507870"/>
    <lineage>
        <taxon>Eukaryota</taxon>
        <taxon>Fungi</taxon>
        <taxon>Dikarya</taxon>
        <taxon>Ascomycota</taxon>
        <taxon>Pezizomycotina</taxon>
        <taxon>Dothideomycetes</taxon>
        <taxon>Dothideomycetidae</taxon>
        <taxon>Cladosporiales</taxon>
        <taxon>Cladosporiaceae</taxon>
        <taxon>Cryoendolithus</taxon>
    </lineage>
</organism>
<dbReference type="STRING" id="1507870.A0A1V8SNE3"/>
<feature type="transmembrane region" description="Helical" evidence="8">
    <location>
        <begin position="668"/>
        <end position="687"/>
    </location>
</feature>
<dbReference type="GO" id="GO:0035673">
    <property type="term" value="F:oligopeptide transmembrane transporter activity"/>
    <property type="evidence" value="ECO:0007669"/>
    <property type="project" value="InterPro"/>
</dbReference>
<comment type="caution">
    <text evidence="9">The sequence shown here is derived from an EMBL/GenBank/DDBJ whole genome shotgun (WGS) entry which is preliminary data.</text>
</comment>
<dbReference type="InterPro" id="IPR019405">
    <property type="entry name" value="Lactonase_7-beta_prop"/>
</dbReference>
<comment type="subcellular location">
    <subcellularLocation>
        <location evidence="1">Membrane</location>
        <topology evidence="1">Multi-pass membrane protein</topology>
    </subcellularLocation>
</comment>
<protein>
    <recommendedName>
        <fullName evidence="11">Oligopeptide transporter</fullName>
    </recommendedName>
</protein>
<keyword evidence="5 8" id="KW-1133">Transmembrane helix</keyword>
<name>A0A1V8SNE3_9PEZI</name>
<keyword evidence="6 8" id="KW-0472">Membrane</keyword>
<gene>
    <name evidence="9" type="ORF">B0A48_13176</name>
</gene>
<dbReference type="EMBL" id="NAJO01000034">
    <property type="protein sequence ID" value="OQO00686.1"/>
    <property type="molecule type" value="Genomic_DNA"/>
</dbReference>
<evidence type="ECO:0000313" key="9">
    <source>
        <dbReference type="EMBL" id="OQO00686.1"/>
    </source>
</evidence>
<dbReference type="AlphaFoldDB" id="A0A1V8SNE3"/>
<evidence type="ECO:0000256" key="5">
    <source>
        <dbReference type="ARBA" id="ARBA00022989"/>
    </source>
</evidence>
<feature type="transmembrane region" description="Helical" evidence="8">
    <location>
        <begin position="484"/>
        <end position="504"/>
    </location>
</feature>
<feature type="transmembrane region" description="Helical" evidence="8">
    <location>
        <begin position="699"/>
        <end position="721"/>
    </location>
</feature>
<dbReference type="Proteomes" id="UP000192596">
    <property type="component" value="Unassembled WGS sequence"/>
</dbReference>
<dbReference type="InterPro" id="IPR011048">
    <property type="entry name" value="Haem_d1_sf"/>
</dbReference>
<dbReference type="PANTHER" id="PTHR31645">
    <property type="entry name" value="OLIGOPEPTIDE TRANSPORTER YGL114W-RELATED"/>
    <property type="match status" value="1"/>
</dbReference>
<feature type="transmembrane region" description="Helical" evidence="8">
    <location>
        <begin position="406"/>
        <end position="425"/>
    </location>
</feature>
<evidence type="ECO:0000256" key="7">
    <source>
        <dbReference type="SAM" id="MobiDB-lite"/>
    </source>
</evidence>
<dbReference type="NCBIfam" id="TIGR00728">
    <property type="entry name" value="OPT_sfam"/>
    <property type="match status" value="1"/>
</dbReference>
<dbReference type="Gene3D" id="2.130.10.10">
    <property type="entry name" value="YVTN repeat-like/Quinoprotein amine dehydrogenase"/>
    <property type="match status" value="1"/>
</dbReference>
<dbReference type="SUPFAM" id="SSF51004">
    <property type="entry name" value="C-terminal (heme d1) domain of cytochrome cd1-nitrite reductase"/>
    <property type="match status" value="1"/>
</dbReference>
<feature type="region of interest" description="Disordered" evidence="7">
    <location>
        <begin position="50"/>
        <end position="75"/>
    </location>
</feature>
<keyword evidence="4 8" id="KW-0812">Transmembrane</keyword>
<sequence length="1096" mass="116732">MATVTEVVDRPIHPMGFINPDVPPLTEKENTFAPHDLNGNLRTIADADRNPRAEHHASGDATSKTSSLDEKKQPDVNVDEMVGMTTDPFVPFDDLPDERHQIITIRAMVVGCICGALVGASNIYLGLKTGWTFGASLFGAIIGFAVLKPLGRALPEKFPILGGSFGPRENNIVQTAATAAGGLSSVFISGIPAMHSLGLLSTPEKDFPRLITLTIVGGYFGFAFATPLRKFFIIYLARELRLIFPTPSATAMTIRSMHAAASGEAIAKLKMRALGIAFSLAFIQRVVSQYALGILWDWHPFTVSSPENFHSASPNTCAKAPGDQSSSFDGAISLDLHLEQVGINTAVSYYAGSILAWGIIGPSLIHTGAAWGKQIAPKDPDWDRYMSFGSLSAAASNKDHPSPRFWLLWPGVLLMIVVSFTELFLQYKLFGFIAKAIWRGSCEWLNTQYSKRKGTPHAFLSRQGVQDESDLVEDPALPHEQVKWWMWLPLLVLVIIMTCVVMGVQFEMPVGMSLLAVFLAFFFSFLAVQCAGVTDITPLTAASKASQIVLGGATKGEHWATSKAQRLNLLGGSIASMGANQASDLVGDFRVGFLLRTPPTQQWIAQGLGTIVAVFLAPALYILFVKAYPCVIDPEAETCPFAGPSIAAWRAVAVAVTDPVFPVPRTSGIFAIVFACFGGFMSIVRHYGYKGKMAKYRVYHPNFMCIGLAFTMGAVPSYFWAKRSPKSFDIYGFAIAAVRGLIAGEGIGGVLNAVFQIAGIAGPDPYDESGGNGRSAKVTTFSVGNDGTTTLSGQATTTGGDVHGSFYGGSDGKGFVVLSEYDPSTISTYKLPLTSSSTVLQKIKFTQSKAGPVSSRQNAPHPHSAITGPMGNYLVVPDLGADLLRIFSINTTTGNLTTCPTASANAGDGPRHGAWWAPSASSLTGLRLYTVNELSNTVSAWTASYPNNSCLTLTKTQTLSTYPSGQAPPNSAQATNGLPAKAAEVHVSGNFVYVANRNDQTFGSQQDSIATYSINPSTGALTFIEIVNAHGWYPRTFQINKAGTLVAVGGQTSSNVAILSRNVTSGRIGGLLASLQVASTGSNGGENGLSAVIWDE</sequence>
<dbReference type="InterPro" id="IPR004813">
    <property type="entry name" value="OPT"/>
</dbReference>
<dbReference type="Pfam" id="PF10282">
    <property type="entry name" value="Lactonase"/>
    <property type="match status" value="1"/>
</dbReference>
<feature type="transmembrane region" description="Helical" evidence="8">
    <location>
        <begin position="105"/>
        <end position="125"/>
    </location>
</feature>
<evidence type="ECO:0000256" key="4">
    <source>
        <dbReference type="ARBA" id="ARBA00022692"/>
    </source>
</evidence>
<dbReference type="Pfam" id="PF03169">
    <property type="entry name" value="OPT"/>
    <property type="match status" value="1"/>
</dbReference>
<feature type="transmembrane region" description="Helical" evidence="8">
    <location>
        <begin position="603"/>
        <end position="624"/>
    </location>
</feature>
<feature type="transmembrane region" description="Helical" evidence="8">
    <location>
        <begin position="172"/>
        <end position="195"/>
    </location>
</feature>
<accession>A0A1V8SNE3</accession>
<evidence type="ECO:0000313" key="10">
    <source>
        <dbReference type="Proteomes" id="UP000192596"/>
    </source>
</evidence>
<dbReference type="PANTHER" id="PTHR31645:SF3">
    <property type="entry name" value="OLIGOPEPTIDE TRANSPORTER"/>
    <property type="match status" value="1"/>
</dbReference>
<evidence type="ECO:0008006" key="11">
    <source>
        <dbReference type="Google" id="ProtNLM"/>
    </source>
</evidence>
<reference evidence="10" key="1">
    <citation type="submission" date="2017-03" db="EMBL/GenBank/DDBJ databases">
        <title>Genomes of endolithic fungi from Antarctica.</title>
        <authorList>
            <person name="Coleine C."/>
            <person name="Masonjones S."/>
            <person name="Stajich J.E."/>
        </authorList>
    </citation>
    <scope>NUCLEOTIDE SEQUENCE [LARGE SCALE GENOMIC DNA]</scope>
    <source>
        <strain evidence="10">CCFEE 5527</strain>
    </source>
</reference>
<dbReference type="InterPro" id="IPR015943">
    <property type="entry name" value="WD40/YVTN_repeat-like_dom_sf"/>
</dbReference>
<evidence type="ECO:0000256" key="1">
    <source>
        <dbReference type="ARBA" id="ARBA00004141"/>
    </source>
</evidence>
<evidence type="ECO:0000256" key="6">
    <source>
        <dbReference type="ARBA" id="ARBA00023136"/>
    </source>
</evidence>
<feature type="transmembrane region" description="Helical" evidence="8">
    <location>
        <begin position="510"/>
        <end position="528"/>
    </location>
</feature>
<dbReference type="InParanoid" id="A0A1V8SNE3"/>
<dbReference type="OrthoDB" id="77405at2759"/>
<proteinExistence type="inferred from homology"/>
<evidence type="ECO:0000256" key="3">
    <source>
        <dbReference type="ARBA" id="ARBA00022448"/>
    </source>
</evidence>
<dbReference type="InterPro" id="IPR045035">
    <property type="entry name" value="YSL-like"/>
</dbReference>
<keyword evidence="10" id="KW-1185">Reference proteome</keyword>
<dbReference type="GO" id="GO:0000329">
    <property type="term" value="C:fungal-type vacuole membrane"/>
    <property type="evidence" value="ECO:0007669"/>
    <property type="project" value="TreeGrafter"/>
</dbReference>
<comment type="similarity">
    <text evidence="2">Belongs to the oligopeptide OPT transporter family.</text>
</comment>
<evidence type="ECO:0000256" key="8">
    <source>
        <dbReference type="SAM" id="Phobius"/>
    </source>
</evidence>
<evidence type="ECO:0000256" key="2">
    <source>
        <dbReference type="ARBA" id="ARBA00008807"/>
    </source>
</evidence>
<keyword evidence="3" id="KW-0813">Transport</keyword>
<feature type="transmembrane region" description="Helical" evidence="8">
    <location>
        <begin position="131"/>
        <end position="151"/>
    </location>
</feature>
<feature type="transmembrane region" description="Helical" evidence="8">
    <location>
        <begin position="207"/>
        <end position="228"/>
    </location>
</feature>